<keyword evidence="3" id="KW-1185">Reference proteome</keyword>
<dbReference type="RefSeq" id="WP_115593661.1">
    <property type="nucleotide sequence ID" value="NZ_QRHA01000008.1"/>
</dbReference>
<protein>
    <submittedName>
        <fullName evidence="2">Flavodoxin</fullName>
    </submittedName>
</protein>
<dbReference type="Gene3D" id="1.10.8.1180">
    <property type="match status" value="1"/>
</dbReference>
<dbReference type="Pfam" id="PF17948">
    <property type="entry name" value="DnaT"/>
    <property type="match status" value="1"/>
</dbReference>
<organism evidence="2 3">
    <name type="scientific">Alteromonas aestuariivivens</name>
    <dbReference type="NCBI Taxonomy" id="1938339"/>
    <lineage>
        <taxon>Bacteria</taxon>
        <taxon>Pseudomonadati</taxon>
        <taxon>Pseudomonadota</taxon>
        <taxon>Gammaproteobacteria</taxon>
        <taxon>Alteromonadales</taxon>
        <taxon>Alteromonadaceae</taxon>
        <taxon>Alteromonas/Salinimonas group</taxon>
        <taxon>Alteromonas</taxon>
    </lineage>
</organism>
<evidence type="ECO:0000259" key="1">
    <source>
        <dbReference type="Pfam" id="PF17948"/>
    </source>
</evidence>
<evidence type="ECO:0000313" key="3">
    <source>
        <dbReference type="Proteomes" id="UP000256561"/>
    </source>
</evidence>
<proteinExistence type="predicted"/>
<dbReference type="Proteomes" id="UP000256561">
    <property type="component" value="Unassembled WGS sequence"/>
</dbReference>
<dbReference type="InterPro" id="IPR040480">
    <property type="entry name" value="DnaT_DNA_bind"/>
</dbReference>
<comment type="caution">
    <text evidence="2">The sequence shown here is derived from an EMBL/GenBank/DDBJ whole genome shotgun (WGS) entry which is preliminary data.</text>
</comment>
<reference evidence="3" key="1">
    <citation type="submission" date="2018-08" db="EMBL/GenBank/DDBJ databases">
        <authorList>
            <person name="Zhang J."/>
            <person name="Du Z.-J."/>
        </authorList>
    </citation>
    <scope>NUCLEOTIDE SEQUENCE [LARGE SCALE GENOMIC DNA]</scope>
    <source>
        <strain evidence="3">KCTC 52655</strain>
    </source>
</reference>
<sequence length="223" mass="25266">MYTQAEIDALNTPLCNESRVLYCLGLRPWVNPATATTEPLNYKILLSLLNGEHSQSAERPFTLGRQINRLLKKLENAGLIALPTELTFEQNLNGKVIILPLTLVETQQYAQLHQTSFAISVQWKPEQELYQELAALLGIIEHEYNQEDVGEFIAYWLGRPQAVFSQFQWTQKFAYAIKRKRTAMGMVPVKKVGTQQVSVAPTLEADDNARKLVEKYSSSKKAP</sequence>
<evidence type="ECO:0000313" key="2">
    <source>
        <dbReference type="EMBL" id="RDV24789.1"/>
    </source>
</evidence>
<accession>A0A3D8M526</accession>
<dbReference type="EMBL" id="QRHA01000008">
    <property type="protein sequence ID" value="RDV24789.1"/>
    <property type="molecule type" value="Genomic_DNA"/>
</dbReference>
<dbReference type="AlphaFoldDB" id="A0A3D8M526"/>
<dbReference type="OrthoDB" id="5591714at2"/>
<name>A0A3D8M526_9ALTE</name>
<gene>
    <name evidence="2" type="ORF">DXV75_11960</name>
</gene>
<feature type="domain" description="DnaT DNA-binding" evidence="1">
    <location>
        <begin position="117"/>
        <end position="182"/>
    </location>
</feature>